<comment type="similarity">
    <text evidence="6">Belongs to the NAD kinase family.</text>
</comment>
<comment type="caution">
    <text evidence="6">Lacks conserved residue(s) required for the propagation of feature annotation.</text>
</comment>
<evidence type="ECO:0000256" key="4">
    <source>
        <dbReference type="ARBA" id="ARBA00023027"/>
    </source>
</evidence>
<dbReference type="AlphaFoldDB" id="D1PU95"/>
<feature type="binding site" evidence="6">
    <location>
        <position position="85"/>
    </location>
    <ligand>
        <name>NAD(+)</name>
        <dbReference type="ChEBI" id="CHEBI:57540"/>
    </ligand>
</feature>
<comment type="cofactor">
    <cofactor evidence="6">
        <name>a divalent metal cation</name>
        <dbReference type="ChEBI" id="CHEBI:60240"/>
    </cofactor>
</comment>
<keyword evidence="2 6" id="KW-0418">Kinase</keyword>
<dbReference type="GO" id="GO:0003951">
    <property type="term" value="F:NAD+ kinase activity"/>
    <property type="evidence" value="ECO:0007669"/>
    <property type="project" value="UniProtKB-UniRule"/>
</dbReference>
<organism evidence="7 8">
    <name type="scientific">Hallella bergensis DSM 17361</name>
    <dbReference type="NCBI Taxonomy" id="585502"/>
    <lineage>
        <taxon>Bacteria</taxon>
        <taxon>Pseudomonadati</taxon>
        <taxon>Bacteroidota</taxon>
        <taxon>Bacteroidia</taxon>
        <taxon>Bacteroidales</taxon>
        <taxon>Prevotellaceae</taxon>
        <taxon>Hallella</taxon>
    </lineage>
</organism>
<dbReference type="InterPro" id="IPR002504">
    <property type="entry name" value="NADK"/>
</dbReference>
<comment type="caution">
    <text evidence="7">The sequence shown here is derived from an EMBL/GenBank/DDBJ whole genome shotgun (WGS) entry which is preliminary data.</text>
</comment>
<feature type="binding site" evidence="6">
    <location>
        <begin position="153"/>
        <end position="154"/>
    </location>
    <ligand>
        <name>NAD(+)</name>
        <dbReference type="ChEBI" id="CHEBI:57540"/>
    </ligand>
</feature>
<dbReference type="PANTHER" id="PTHR20275:SF0">
    <property type="entry name" value="NAD KINASE"/>
    <property type="match status" value="1"/>
</dbReference>
<keyword evidence="1 6" id="KW-0808">Transferase</keyword>
<comment type="catalytic activity">
    <reaction evidence="5 6">
        <text>NAD(+) + ATP = ADP + NADP(+) + H(+)</text>
        <dbReference type="Rhea" id="RHEA:18629"/>
        <dbReference type="ChEBI" id="CHEBI:15378"/>
        <dbReference type="ChEBI" id="CHEBI:30616"/>
        <dbReference type="ChEBI" id="CHEBI:57540"/>
        <dbReference type="ChEBI" id="CHEBI:58349"/>
        <dbReference type="ChEBI" id="CHEBI:456216"/>
        <dbReference type="EC" id="2.7.1.23"/>
    </reaction>
</comment>
<keyword evidence="6" id="KW-0547">Nucleotide-binding</keyword>
<dbReference type="InterPro" id="IPR016064">
    <property type="entry name" value="NAD/diacylglycerol_kinase_sf"/>
</dbReference>
<dbReference type="GO" id="GO:0006741">
    <property type="term" value="P:NADP+ biosynthetic process"/>
    <property type="evidence" value="ECO:0007669"/>
    <property type="project" value="UniProtKB-UniRule"/>
</dbReference>
<feature type="binding site" evidence="6">
    <location>
        <position position="183"/>
    </location>
    <ligand>
        <name>NAD(+)</name>
        <dbReference type="ChEBI" id="CHEBI:57540"/>
    </ligand>
</feature>
<keyword evidence="6" id="KW-0963">Cytoplasm</keyword>
<reference evidence="7 8" key="1">
    <citation type="submission" date="2009-10" db="EMBL/GenBank/DDBJ databases">
        <authorList>
            <person name="Qin X."/>
            <person name="Bachman B."/>
            <person name="Battles P."/>
            <person name="Bell A."/>
            <person name="Bess C."/>
            <person name="Bickham C."/>
            <person name="Chaboub L."/>
            <person name="Chen D."/>
            <person name="Coyle M."/>
            <person name="Deiros D.R."/>
            <person name="Dinh H."/>
            <person name="Forbes L."/>
            <person name="Fowler G."/>
            <person name="Francisco L."/>
            <person name="Fu Q."/>
            <person name="Gubbala S."/>
            <person name="Hale W."/>
            <person name="Han Y."/>
            <person name="Hemphill L."/>
            <person name="Highlander S.K."/>
            <person name="Hirani K."/>
            <person name="Hogues M."/>
            <person name="Jackson L."/>
            <person name="Jakkamsetti A."/>
            <person name="Javaid M."/>
            <person name="Jiang H."/>
            <person name="Korchina V."/>
            <person name="Kovar C."/>
            <person name="Lara F."/>
            <person name="Lee S."/>
            <person name="Mata R."/>
            <person name="Mathew T."/>
            <person name="Moen C."/>
            <person name="Morales K."/>
            <person name="Munidasa M."/>
            <person name="Nazareth L."/>
            <person name="Ngo R."/>
            <person name="Nguyen L."/>
            <person name="Okwuonu G."/>
            <person name="Ongeri F."/>
            <person name="Patil S."/>
            <person name="Petrosino J."/>
            <person name="Pham C."/>
            <person name="Pham P."/>
            <person name="Pu L.-L."/>
            <person name="Puazo M."/>
            <person name="Raj R."/>
            <person name="Reid J."/>
            <person name="Rouhana J."/>
            <person name="Saada N."/>
            <person name="Shang Y."/>
            <person name="Simmons D."/>
            <person name="Thornton R."/>
            <person name="Warren J."/>
            <person name="Weissenberger G."/>
            <person name="Zhang J."/>
            <person name="Zhang L."/>
            <person name="Zhou C."/>
            <person name="Zhu D."/>
            <person name="Muzny D."/>
            <person name="Worley K."/>
            <person name="Gibbs R."/>
        </authorList>
    </citation>
    <scope>NUCLEOTIDE SEQUENCE [LARGE SCALE GENOMIC DNA]</scope>
    <source>
        <strain evidence="7 8">DSM 17361</strain>
    </source>
</reference>
<dbReference type="SUPFAM" id="SSF111331">
    <property type="entry name" value="NAD kinase/diacylglycerol kinase-like"/>
    <property type="match status" value="1"/>
</dbReference>
<keyword evidence="3 6" id="KW-0521">NADP</keyword>
<dbReference type="GO" id="GO:0005737">
    <property type="term" value="C:cytoplasm"/>
    <property type="evidence" value="ECO:0007669"/>
    <property type="project" value="UniProtKB-SubCell"/>
</dbReference>
<dbReference type="InterPro" id="IPR017438">
    <property type="entry name" value="ATP-NAD_kinase_N"/>
</dbReference>
<dbReference type="GO" id="GO:0051287">
    <property type="term" value="F:NAD binding"/>
    <property type="evidence" value="ECO:0007669"/>
    <property type="project" value="UniProtKB-ARBA"/>
</dbReference>
<name>D1PU95_9BACT</name>
<dbReference type="GO" id="GO:0019674">
    <property type="term" value="P:NAD+ metabolic process"/>
    <property type="evidence" value="ECO:0007669"/>
    <property type="project" value="InterPro"/>
</dbReference>
<protein>
    <recommendedName>
        <fullName evidence="6">NAD kinase</fullName>
        <ecNumber evidence="6">2.7.1.23</ecNumber>
    </recommendedName>
    <alternativeName>
        <fullName evidence="6">ATP-dependent NAD kinase</fullName>
    </alternativeName>
</protein>
<evidence type="ECO:0000256" key="3">
    <source>
        <dbReference type="ARBA" id="ARBA00022857"/>
    </source>
</evidence>
<keyword evidence="4 6" id="KW-0520">NAD</keyword>
<dbReference type="eggNOG" id="COG0061">
    <property type="taxonomic scope" value="Bacteria"/>
</dbReference>
<comment type="function">
    <text evidence="6">Involved in the regulation of the intracellular balance of NAD and NADP, and is a key enzyme in the biosynthesis of NADP. Catalyzes specifically the phosphorylation on 2'-hydroxyl of the adenosine moiety of NAD to yield NADP.</text>
</comment>
<evidence type="ECO:0000256" key="6">
    <source>
        <dbReference type="HAMAP-Rule" id="MF_00361"/>
    </source>
</evidence>
<dbReference type="PANTHER" id="PTHR20275">
    <property type="entry name" value="NAD KINASE"/>
    <property type="match status" value="1"/>
</dbReference>
<evidence type="ECO:0000256" key="1">
    <source>
        <dbReference type="ARBA" id="ARBA00022679"/>
    </source>
</evidence>
<feature type="binding site" evidence="6">
    <location>
        <begin position="80"/>
        <end position="81"/>
    </location>
    <ligand>
        <name>NAD(+)</name>
        <dbReference type="ChEBI" id="CHEBI:57540"/>
    </ligand>
</feature>
<evidence type="ECO:0000313" key="8">
    <source>
        <dbReference type="Proteomes" id="UP000003160"/>
    </source>
</evidence>
<evidence type="ECO:0000313" key="7">
    <source>
        <dbReference type="EMBL" id="EFA45007.1"/>
    </source>
</evidence>
<feature type="binding site" evidence="6">
    <location>
        <begin position="194"/>
        <end position="199"/>
    </location>
    <ligand>
        <name>NAD(+)</name>
        <dbReference type="ChEBI" id="CHEBI:57540"/>
    </ligand>
</feature>
<proteinExistence type="inferred from homology"/>
<dbReference type="GO" id="GO:0005524">
    <property type="term" value="F:ATP binding"/>
    <property type="evidence" value="ECO:0007669"/>
    <property type="project" value="UniProtKB-KW"/>
</dbReference>
<dbReference type="Gene3D" id="2.60.200.30">
    <property type="entry name" value="Probable inorganic polyphosphate/atp-NAD kinase, domain 2"/>
    <property type="match status" value="1"/>
</dbReference>
<dbReference type="NCBIfam" id="NF002521">
    <property type="entry name" value="PRK01911.1"/>
    <property type="match status" value="1"/>
</dbReference>
<evidence type="ECO:0000256" key="2">
    <source>
        <dbReference type="ARBA" id="ARBA00022777"/>
    </source>
</evidence>
<dbReference type="EMBL" id="ACKS01000025">
    <property type="protein sequence ID" value="EFA45007.1"/>
    <property type="molecule type" value="Genomic_DNA"/>
</dbReference>
<keyword evidence="6" id="KW-0067">ATP-binding</keyword>
<dbReference type="InterPro" id="IPR017437">
    <property type="entry name" value="ATP-NAD_kinase_PpnK-typ_C"/>
</dbReference>
<gene>
    <name evidence="6" type="primary">nadK</name>
    <name evidence="7" type="ORF">HMPREF0645_0530</name>
</gene>
<dbReference type="GO" id="GO:0046872">
    <property type="term" value="F:metal ion binding"/>
    <property type="evidence" value="ECO:0007669"/>
    <property type="project" value="UniProtKB-UniRule"/>
</dbReference>
<dbReference type="EC" id="2.7.1.23" evidence="6"/>
<dbReference type="Proteomes" id="UP000003160">
    <property type="component" value="Unassembled WGS sequence"/>
</dbReference>
<accession>D1PU95</accession>
<sequence length="297" mass="33038">MKYMTNRKLRFALIGNEYQARKSVTIHRILDYLKMRGAEVTIDRKYFDFLTQEQHLDIDCSGVFDDGDFEADFVVSLGGDGTFLKAADRVGGRGIPILGVNMGRLGFLADVLPTEIESALDEIYNGTYHLEAHSVIKIEVDGEEISGSPYALNDIALLKRDNASMISIRCSINGQFLVTYQADGLIISTPTGSTAYNLSNGGPIIVPSAHNLCITPVAPHSLNVRPIVINDDCVIDIEVESRNHNFLAAIDGRSEKLRQGSRIRIMKAPYQIQIVKQQATHYFSTLRDKLMWGADQR</sequence>
<dbReference type="Pfam" id="PF01513">
    <property type="entry name" value="NAD_kinase"/>
    <property type="match status" value="1"/>
</dbReference>
<dbReference type="HOGENOM" id="CLU_008831_0_3_10"/>
<dbReference type="Pfam" id="PF20143">
    <property type="entry name" value="NAD_kinase_C"/>
    <property type="match status" value="1"/>
</dbReference>
<keyword evidence="8" id="KW-1185">Reference proteome</keyword>
<dbReference type="HAMAP" id="MF_00361">
    <property type="entry name" value="NAD_kinase"/>
    <property type="match status" value="1"/>
</dbReference>
<feature type="active site" description="Proton acceptor" evidence="6">
    <location>
        <position position="80"/>
    </location>
</feature>
<feature type="binding site" evidence="6">
    <location>
        <position position="218"/>
    </location>
    <ligand>
        <name>NAD(+)</name>
        <dbReference type="ChEBI" id="CHEBI:57540"/>
    </ligand>
</feature>
<comment type="subcellular location">
    <subcellularLocation>
        <location evidence="6">Cytoplasm</location>
    </subcellularLocation>
</comment>
<dbReference type="Gene3D" id="3.40.50.10330">
    <property type="entry name" value="Probable inorganic polyphosphate/atp-NAD kinase, domain 1"/>
    <property type="match status" value="1"/>
</dbReference>
<evidence type="ECO:0000256" key="5">
    <source>
        <dbReference type="ARBA" id="ARBA00047925"/>
    </source>
</evidence>